<dbReference type="Proteomes" id="UP000451860">
    <property type="component" value="Unassembled WGS sequence"/>
</dbReference>
<evidence type="ECO:0000313" key="1">
    <source>
        <dbReference type="EMBL" id="KAE8765157.1"/>
    </source>
</evidence>
<accession>A0A7J5US93</accession>
<dbReference type="OrthoDB" id="5148421at2"/>
<comment type="caution">
    <text evidence="1">The sequence shown here is derived from an EMBL/GenBank/DDBJ whole genome shotgun (WGS) entry which is preliminary data.</text>
</comment>
<sequence>MTFHAIRLGDGALGMLELSDAWPRRAHLCAVCGTHEEPLRRVGRGAAEDVEVRLCPSCDDASGSN</sequence>
<dbReference type="AlphaFoldDB" id="A0A7J5US93"/>
<keyword evidence="2" id="KW-1185">Reference proteome</keyword>
<reference evidence="1 2" key="1">
    <citation type="submission" date="2019-10" db="EMBL/GenBank/DDBJ databases">
        <title>Georgenia wutianyii sp. nov. and Georgenia yuyongxinii sp. nov. isolated from plateau pika (Ochotona curzoniae) in the Qinghai-Tibet plateau of China.</title>
        <authorList>
            <person name="Tian Z."/>
        </authorList>
    </citation>
    <scope>NUCLEOTIDE SEQUENCE [LARGE SCALE GENOMIC DNA]</scope>
    <source>
        <strain evidence="1 2">DSM 21501</strain>
    </source>
</reference>
<proteinExistence type="predicted"/>
<dbReference type="EMBL" id="WHJE01000015">
    <property type="protein sequence ID" value="KAE8765157.1"/>
    <property type="molecule type" value="Genomic_DNA"/>
</dbReference>
<gene>
    <name evidence="1" type="ORF">GB883_05535</name>
</gene>
<dbReference type="RefSeq" id="WP_152199966.1">
    <property type="nucleotide sequence ID" value="NZ_VUKF01000002.1"/>
</dbReference>
<organism evidence="1 2">
    <name type="scientific">Georgenia thermotolerans</name>
    <dbReference type="NCBI Taxonomy" id="527326"/>
    <lineage>
        <taxon>Bacteria</taxon>
        <taxon>Bacillati</taxon>
        <taxon>Actinomycetota</taxon>
        <taxon>Actinomycetes</taxon>
        <taxon>Micrococcales</taxon>
        <taxon>Bogoriellaceae</taxon>
        <taxon>Georgenia</taxon>
    </lineage>
</organism>
<name>A0A7J5US93_9MICO</name>
<protein>
    <submittedName>
        <fullName evidence="1">Uncharacterized protein</fullName>
    </submittedName>
</protein>
<evidence type="ECO:0000313" key="2">
    <source>
        <dbReference type="Proteomes" id="UP000451860"/>
    </source>
</evidence>